<dbReference type="InterPro" id="IPR011701">
    <property type="entry name" value="MFS"/>
</dbReference>
<proteinExistence type="predicted"/>
<feature type="transmembrane region" description="Helical" evidence="6">
    <location>
        <begin position="68"/>
        <end position="87"/>
    </location>
</feature>
<feature type="transmembrane region" description="Helical" evidence="6">
    <location>
        <begin position="251"/>
        <end position="273"/>
    </location>
</feature>
<evidence type="ECO:0000256" key="5">
    <source>
        <dbReference type="SAM" id="MobiDB-lite"/>
    </source>
</evidence>
<keyword evidence="2 6" id="KW-0812">Transmembrane</keyword>
<feature type="transmembrane region" description="Helical" evidence="6">
    <location>
        <begin position="336"/>
        <end position="355"/>
    </location>
</feature>
<keyword evidence="3 6" id="KW-1133">Transmembrane helix</keyword>
<feature type="transmembrane region" description="Helical" evidence="6">
    <location>
        <begin position="184"/>
        <end position="206"/>
    </location>
</feature>
<feature type="transmembrane region" description="Helical" evidence="6">
    <location>
        <begin position="362"/>
        <end position="379"/>
    </location>
</feature>
<evidence type="ECO:0000256" key="1">
    <source>
        <dbReference type="ARBA" id="ARBA00004141"/>
    </source>
</evidence>
<dbReference type="SUPFAM" id="SSF103473">
    <property type="entry name" value="MFS general substrate transporter"/>
    <property type="match status" value="2"/>
</dbReference>
<dbReference type="GO" id="GO:0005886">
    <property type="term" value="C:plasma membrane"/>
    <property type="evidence" value="ECO:0007669"/>
    <property type="project" value="TreeGrafter"/>
</dbReference>
<dbReference type="Gene3D" id="1.20.1250.20">
    <property type="entry name" value="MFS general substrate transporter like domains"/>
    <property type="match status" value="1"/>
</dbReference>
<dbReference type="GO" id="GO:0022857">
    <property type="term" value="F:transmembrane transporter activity"/>
    <property type="evidence" value="ECO:0007669"/>
    <property type="project" value="InterPro"/>
</dbReference>
<evidence type="ECO:0000256" key="3">
    <source>
        <dbReference type="ARBA" id="ARBA00022989"/>
    </source>
</evidence>
<feature type="compositionally biased region" description="Basic and acidic residues" evidence="5">
    <location>
        <begin position="571"/>
        <end position="584"/>
    </location>
</feature>
<dbReference type="Gene3D" id="1.20.1720.10">
    <property type="entry name" value="Multidrug resistance protein D"/>
    <property type="match status" value="1"/>
</dbReference>
<feature type="transmembrane region" description="Helical" evidence="6">
    <location>
        <begin position="294"/>
        <end position="316"/>
    </location>
</feature>
<feature type="transmembrane region" description="Helical" evidence="6">
    <location>
        <begin position="391"/>
        <end position="412"/>
    </location>
</feature>
<feature type="domain" description="Major facilitator superfamily (MFS) profile" evidence="7">
    <location>
        <begin position="32"/>
        <end position="520"/>
    </location>
</feature>
<evidence type="ECO:0000256" key="4">
    <source>
        <dbReference type="ARBA" id="ARBA00023136"/>
    </source>
</evidence>
<feature type="transmembrane region" description="Helical" evidence="6">
    <location>
        <begin position="99"/>
        <end position="118"/>
    </location>
</feature>
<dbReference type="EMBL" id="SPOI01000170">
    <property type="protein sequence ID" value="TIB34130.1"/>
    <property type="molecule type" value="Genomic_DNA"/>
</dbReference>
<gene>
    <name evidence="8" type="ORF">E3P86_02875</name>
</gene>
<comment type="subcellular location">
    <subcellularLocation>
        <location evidence="1">Membrane</location>
        <topology evidence="1">Multi-pass membrane protein</topology>
    </subcellularLocation>
</comment>
<evidence type="ECO:0000313" key="8">
    <source>
        <dbReference type="EMBL" id="TIB34130.1"/>
    </source>
</evidence>
<feature type="transmembrane region" description="Helical" evidence="6">
    <location>
        <begin position="226"/>
        <end position="245"/>
    </location>
</feature>
<feature type="region of interest" description="Disordered" evidence="5">
    <location>
        <begin position="528"/>
        <end position="584"/>
    </location>
</feature>
<accession>A0A4T0IVM8</accession>
<organism evidence="8 9">
    <name type="scientific">Wallemia ichthyophaga</name>
    <dbReference type="NCBI Taxonomy" id="245174"/>
    <lineage>
        <taxon>Eukaryota</taxon>
        <taxon>Fungi</taxon>
        <taxon>Dikarya</taxon>
        <taxon>Basidiomycota</taxon>
        <taxon>Wallemiomycotina</taxon>
        <taxon>Wallemiomycetes</taxon>
        <taxon>Wallemiales</taxon>
        <taxon>Wallemiaceae</taxon>
        <taxon>Wallemia</taxon>
    </lineage>
</organism>
<keyword evidence="4 6" id="KW-0472">Membrane</keyword>
<dbReference type="Pfam" id="PF07690">
    <property type="entry name" value="MFS_1"/>
    <property type="match status" value="2"/>
</dbReference>
<name>A0A4T0IVM8_WALIC</name>
<dbReference type="PRINTS" id="PR01036">
    <property type="entry name" value="TCRTETB"/>
</dbReference>
<dbReference type="InterPro" id="IPR036259">
    <property type="entry name" value="MFS_trans_sf"/>
</dbReference>
<evidence type="ECO:0000313" key="9">
    <source>
        <dbReference type="Proteomes" id="UP000310689"/>
    </source>
</evidence>
<dbReference type="PROSITE" id="PS50850">
    <property type="entry name" value="MFS"/>
    <property type="match status" value="1"/>
</dbReference>
<feature type="transmembrane region" description="Helical" evidence="6">
    <location>
        <begin position="28"/>
        <end position="56"/>
    </location>
</feature>
<reference evidence="8 9" key="1">
    <citation type="submission" date="2019-03" db="EMBL/GenBank/DDBJ databases">
        <title>Sequencing 23 genomes of Wallemia ichthyophaga.</title>
        <authorList>
            <person name="Gostincar C."/>
        </authorList>
    </citation>
    <scope>NUCLEOTIDE SEQUENCE [LARGE SCALE GENOMIC DNA]</scope>
    <source>
        <strain evidence="8 9">EXF-6200</strain>
    </source>
</reference>
<feature type="compositionally biased region" description="Polar residues" evidence="5">
    <location>
        <begin position="561"/>
        <end position="570"/>
    </location>
</feature>
<feature type="transmembrane region" description="Helical" evidence="6">
    <location>
        <begin position="493"/>
        <end position="515"/>
    </location>
</feature>
<dbReference type="PANTHER" id="PTHR23501:SF102">
    <property type="entry name" value="DRUG TRANSPORTER, PUTATIVE (AFU_ORTHOLOGUE AFUA_3G08530)-RELATED"/>
    <property type="match status" value="1"/>
</dbReference>
<dbReference type="AlphaFoldDB" id="A0A4T0IVM8"/>
<dbReference type="CDD" id="cd17502">
    <property type="entry name" value="MFS_Azr1_MDR_like"/>
    <property type="match status" value="1"/>
</dbReference>
<dbReference type="Proteomes" id="UP000310689">
    <property type="component" value="Unassembled WGS sequence"/>
</dbReference>
<evidence type="ECO:0000256" key="6">
    <source>
        <dbReference type="SAM" id="Phobius"/>
    </source>
</evidence>
<protein>
    <recommendedName>
        <fullName evidence="7">Major facilitator superfamily (MFS) profile domain-containing protein</fullName>
    </recommendedName>
</protein>
<evidence type="ECO:0000259" key="7">
    <source>
        <dbReference type="PROSITE" id="PS50850"/>
    </source>
</evidence>
<dbReference type="InterPro" id="IPR020846">
    <property type="entry name" value="MFS_dom"/>
</dbReference>
<dbReference type="PANTHER" id="PTHR23501">
    <property type="entry name" value="MAJOR FACILITATOR SUPERFAMILY"/>
    <property type="match status" value="1"/>
</dbReference>
<comment type="caution">
    <text evidence="8">The sequence shown here is derived from an EMBL/GenBank/DDBJ whole genome shotgun (WGS) entry which is preliminary data.</text>
</comment>
<sequence length="584" mass="63594">MSKDEHSESGESSELARSEEVHVLPKNNLWLCLPALLLVTFLGSLDSTIVSVSLNTISKDLNSSSQSAYSWVGTIYLLTCTVVGPVTGKMTDIMGMKPMLYSGIALFVLSSGLCGASVSMKQFIAFRGLQGLGRGMMRVSTQIIISNIITLQNRGLVNSLVGLVHSLSNAIGPLIGGAIAEHTSWSWCFWINLPTSAIAFTMLFFFLNVSQPPHASFKEKFNSFDYLGLILIVGGAVCVLLGFSLASSLSWQHAATISLLIIGWLLLITFGIWEIKAEKKGVSVMVPPRLFKSITPTAILIGCAAHSLAFYISGFYLPLYFQYAKMSTPTFAGLHVIPFAFGSSFASILYGYLLAKFKRYRPIIWFCWIFFLVGNALVINLDAKSSLAKQIVYLLVMAVGNGGLFSTPLTALQACMTLKQTNTSTSSFTFVRDLAGTMGISLGGVIMHTEAVKRLSKIDGGQRFADMSEIASLKEADISENLRMSVQQAYSKAISTNYIFTSCVIAVGFLASLSIKKYTLDVKNIKEGEEEEDGEEKGDGNKKGFRKEEDEGKGEIHLPATTASSDTTLVKTKDMENQKPKQHL</sequence>
<evidence type="ECO:0000256" key="2">
    <source>
        <dbReference type="ARBA" id="ARBA00022692"/>
    </source>
</evidence>
<feature type="compositionally biased region" description="Basic and acidic residues" evidence="5">
    <location>
        <begin position="537"/>
        <end position="556"/>
    </location>
</feature>